<dbReference type="InterPro" id="IPR000415">
    <property type="entry name" value="Nitroreductase-like"/>
</dbReference>
<proteinExistence type="inferred from homology"/>
<dbReference type="PANTHER" id="PTHR43673">
    <property type="entry name" value="NAD(P)H NITROREDUCTASE YDGI-RELATED"/>
    <property type="match status" value="1"/>
</dbReference>
<comment type="caution">
    <text evidence="4">The sequence shown here is derived from an EMBL/GenBank/DDBJ whole genome shotgun (WGS) entry which is preliminary data.</text>
</comment>
<feature type="domain" description="Nitroreductase" evidence="3">
    <location>
        <begin position="20"/>
        <end position="164"/>
    </location>
</feature>
<dbReference type="SUPFAM" id="SSF55469">
    <property type="entry name" value="FMN-dependent nitroreductase-like"/>
    <property type="match status" value="1"/>
</dbReference>
<dbReference type="CDD" id="cd02138">
    <property type="entry name" value="TdsD-like"/>
    <property type="match status" value="1"/>
</dbReference>
<dbReference type="Proteomes" id="UP000704467">
    <property type="component" value="Unassembled WGS sequence"/>
</dbReference>
<accession>A0ABX1DST8</accession>
<protein>
    <submittedName>
        <fullName evidence="4">Nitroreductase family protein</fullName>
    </submittedName>
</protein>
<dbReference type="EMBL" id="JAAVLN010000003">
    <property type="protein sequence ID" value="NKC05260.1"/>
    <property type="molecule type" value="Genomic_DNA"/>
</dbReference>
<dbReference type="Gene3D" id="3.40.109.10">
    <property type="entry name" value="NADH Oxidase"/>
    <property type="match status" value="1"/>
</dbReference>
<comment type="similarity">
    <text evidence="1">Belongs to the nitroreductase family.</text>
</comment>
<dbReference type="PANTHER" id="PTHR43673:SF10">
    <property type="entry name" value="NADH DEHYDROGENASE_NAD(P)H NITROREDUCTASE XCC3605-RELATED"/>
    <property type="match status" value="1"/>
</dbReference>
<evidence type="ECO:0000259" key="3">
    <source>
        <dbReference type="Pfam" id="PF00881"/>
    </source>
</evidence>
<keyword evidence="2" id="KW-0560">Oxidoreductase</keyword>
<evidence type="ECO:0000313" key="4">
    <source>
        <dbReference type="EMBL" id="NKC05260.1"/>
    </source>
</evidence>
<organism evidence="4 5">
    <name type="scientific">Brucella haematophila</name>
    <dbReference type="NCBI Taxonomy" id="419474"/>
    <lineage>
        <taxon>Bacteria</taxon>
        <taxon>Pseudomonadati</taxon>
        <taxon>Pseudomonadota</taxon>
        <taxon>Alphaproteobacteria</taxon>
        <taxon>Hyphomicrobiales</taxon>
        <taxon>Brucellaceae</taxon>
        <taxon>Brucella/Ochrobactrum group</taxon>
        <taxon>Brucella</taxon>
    </lineage>
</organism>
<evidence type="ECO:0000256" key="2">
    <source>
        <dbReference type="ARBA" id="ARBA00023002"/>
    </source>
</evidence>
<reference evidence="4 5" key="1">
    <citation type="submission" date="2020-03" db="EMBL/GenBank/DDBJ databases">
        <title>Whole genome sequencing of clinical and environmental type strains of Ochrobactrum.</title>
        <authorList>
            <person name="Dharne M."/>
        </authorList>
    </citation>
    <scope>NUCLEOTIDE SEQUENCE [LARGE SCALE GENOMIC DNA]</scope>
    <source>
        <strain evidence="4 5">CIP 109452</strain>
    </source>
</reference>
<dbReference type="Pfam" id="PF00881">
    <property type="entry name" value="Nitroreductase"/>
    <property type="match status" value="1"/>
</dbReference>
<dbReference type="InterPro" id="IPR029479">
    <property type="entry name" value="Nitroreductase"/>
</dbReference>
<sequence length="218" mass="24401">MGLTANSRTADHQIEPLFLQRWSPRAFTAEPISEANLLAILEAGRWAPSAYNAQPWRFIYARRDTPQWESLLSLLNDFNRSWAQNASALVVLASQKTFTAPNATEAQPSSTHSFDTGAAWAAIAYQATLSGWHAHAMAGFDHDRTRTELAIPDDVAIEAIAAIGRIADKSTLSEILQKREIPSPRKPLSEIAFNGSFLTSKRRQPEERATRLRLWTMW</sequence>
<keyword evidence="5" id="KW-1185">Reference proteome</keyword>
<name>A0ABX1DST8_9HYPH</name>
<evidence type="ECO:0000313" key="5">
    <source>
        <dbReference type="Proteomes" id="UP000704467"/>
    </source>
</evidence>
<gene>
    <name evidence="4" type="ORF">HED55_25205</name>
</gene>
<evidence type="ECO:0000256" key="1">
    <source>
        <dbReference type="ARBA" id="ARBA00007118"/>
    </source>
</evidence>